<dbReference type="Proteomes" id="UP000185544">
    <property type="component" value="Chromosome"/>
</dbReference>
<dbReference type="InterPro" id="IPR005632">
    <property type="entry name" value="Chaperone_Skp"/>
</dbReference>
<dbReference type="GO" id="GO:0005829">
    <property type="term" value="C:cytosol"/>
    <property type="evidence" value="ECO:0007669"/>
    <property type="project" value="TreeGrafter"/>
</dbReference>
<dbReference type="Pfam" id="PF03938">
    <property type="entry name" value="OmpH"/>
    <property type="match status" value="1"/>
</dbReference>
<keyword evidence="2" id="KW-0732">Signal</keyword>
<dbReference type="Gene3D" id="3.30.910.20">
    <property type="entry name" value="Skp domain"/>
    <property type="match status" value="1"/>
</dbReference>
<dbReference type="GO" id="GO:0051082">
    <property type="term" value="F:unfolded protein binding"/>
    <property type="evidence" value="ECO:0007669"/>
    <property type="project" value="InterPro"/>
</dbReference>
<dbReference type="InterPro" id="IPR024930">
    <property type="entry name" value="Skp_dom_sf"/>
</dbReference>
<feature type="region of interest" description="Disordered" evidence="3">
    <location>
        <begin position="125"/>
        <end position="145"/>
    </location>
</feature>
<dbReference type="STRING" id="1882918.BCY86_03810"/>
<dbReference type="KEGG" id="pabo:BCY86_03810"/>
<feature type="compositionally biased region" description="Low complexity" evidence="3">
    <location>
        <begin position="241"/>
        <end position="252"/>
    </location>
</feature>
<evidence type="ECO:0000256" key="2">
    <source>
        <dbReference type="ARBA" id="ARBA00022729"/>
    </source>
</evidence>
<dbReference type="PANTHER" id="PTHR35089">
    <property type="entry name" value="CHAPERONE PROTEIN SKP"/>
    <property type="match status" value="1"/>
</dbReference>
<proteinExistence type="inferred from homology"/>
<name>A0A1L6MWK3_9BACT</name>
<evidence type="ECO:0008006" key="6">
    <source>
        <dbReference type="Google" id="ProtNLM"/>
    </source>
</evidence>
<feature type="region of interest" description="Disordered" evidence="3">
    <location>
        <begin position="226"/>
        <end position="252"/>
    </location>
</feature>
<reference evidence="4 5" key="1">
    <citation type="submission" date="2016-08" db="EMBL/GenBank/DDBJ databases">
        <title>Identification and validation of antigenic proteins from Pajaroellobacter abortibovis using de-novo genome sequence assembly and reverse vaccinology.</title>
        <authorList>
            <person name="Welly B.T."/>
            <person name="Miller M.R."/>
            <person name="Stott J.L."/>
            <person name="Blanchard M.T."/>
            <person name="Islas-Trejo A.D."/>
            <person name="O'Rourke S.M."/>
            <person name="Young A.E."/>
            <person name="Medrano J.F."/>
            <person name="Van Eenennaam A.L."/>
        </authorList>
    </citation>
    <scope>NUCLEOTIDE SEQUENCE [LARGE SCALE GENOMIC DNA]</scope>
    <source>
        <strain evidence="4 5">BTF92-0548A/99-0131</strain>
    </source>
</reference>
<keyword evidence="5" id="KW-1185">Reference proteome</keyword>
<comment type="similarity">
    <text evidence="1">Belongs to the Skp family.</text>
</comment>
<organism evidence="4 5">
    <name type="scientific">Pajaroellobacter abortibovis</name>
    <dbReference type="NCBI Taxonomy" id="1882918"/>
    <lineage>
        <taxon>Bacteria</taxon>
        <taxon>Pseudomonadati</taxon>
        <taxon>Myxococcota</taxon>
        <taxon>Polyangia</taxon>
        <taxon>Polyangiales</taxon>
        <taxon>Polyangiaceae</taxon>
    </lineage>
</organism>
<sequence length="252" mass="28651">MILLQSPLLLPSLLTVYHSFASYQVNMKRIFYSYLPSPPVFFLPLILLAGKVGQAKGAPESKSGMTPEVKVAPDVKGDGKSRIAVIDMERAIAQTEEGLRAQAKLKSEFDTRQRELNEKQQKLAKEKENLDKQMSNPPRNDESRKKLQAQLEIWQRDSADLQAKFMAYSSQLDADRAKAINPIYNEIKDVLAQIASRDGYDLVVEERSAYYYKRYMNITDQVVQNYNQRKKVTPSTPPSPSHVNPSPSFRPK</sequence>
<dbReference type="GO" id="GO:0050821">
    <property type="term" value="P:protein stabilization"/>
    <property type="evidence" value="ECO:0007669"/>
    <property type="project" value="TreeGrafter"/>
</dbReference>
<dbReference type="AlphaFoldDB" id="A0A1L6MWK3"/>
<dbReference type="PANTHER" id="PTHR35089:SF1">
    <property type="entry name" value="CHAPERONE PROTEIN SKP"/>
    <property type="match status" value="1"/>
</dbReference>
<evidence type="ECO:0000256" key="1">
    <source>
        <dbReference type="ARBA" id="ARBA00009091"/>
    </source>
</evidence>
<dbReference type="SMART" id="SM00935">
    <property type="entry name" value="OmpH"/>
    <property type="match status" value="1"/>
</dbReference>
<evidence type="ECO:0000313" key="5">
    <source>
        <dbReference type="Proteomes" id="UP000185544"/>
    </source>
</evidence>
<dbReference type="SUPFAM" id="SSF111384">
    <property type="entry name" value="OmpH-like"/>
    <property type="match status" value="1"/>
</dbReference>
<evidence type="ECO:0000313" key="4">
    <source>
        <dbReference type="EMBL" id="APR99901.1"/>
    </source>
</evidence>
<protein>
    <recommendedName>
        <fullName evidence="6">OmpH family outer membrane protein</fullName>
    </recommendedName>
</protein>
<evidence type="ECO:0000256" key="3">
    <source>
        <dbReference type="SAM" id="MobiDB-lite"/>
    </source>
</evidence>
<gene>
    <name evidence="4" type="ORF">BCY86_03810</name>
</gene>
<accession>A0A1L6MWK3</accession>
<dbReference type="EMBL" id="CP016908">
    <property type="protein sequence ID" value="APR99901.1"/>
    <property type="molecule type" value="Genomic_DNA"/>
</dbReference>